<accession>A0A9E7N8U2</accession>
<keyword evidence="5" id="KW-1185">Reference proteome</keyword>
<dbReference type="RefSeq" id="WP_254156409.1">
    <property type="nucleotide sequence ID" value="NZ_CP100355.1"/>
</dbReference>
<dbReference type="SUPFAM" id="SSF53383">
    <property type="entry name" value="PLP-dependent transferases"/>
    <property type="match status" value="1"/>
</dbReference>
<evidence type="ECO:0000256" key="2">
    <source>
        <dbReference type="ARBA" id="ARBA00022898"/>
    </source>
</evidence>
<dbReference type="GeneID" id="73290740"/>
<evidence type="ECO:0000313" key="5">
    <source>
        <dbReference type="Proteomes" id="UP001056855"/>
    </source>
</evidence>
<dbReference type="InterPro" id="IPR015424">
    <property type="entry name" value="PyrdxlP-dep_Trfase"/>
</dbReference>
<dbReference type="PANTHER" id="PTHR32328:SF0">
    <property type="entry name" value="L-SERYL-TRNA(SEC) SELENIUM TRANSFERASE"/>
    <property type="match status" value="1"/>
</dbReference>
<organism evidence="4 5">
    <name type="scientific">Natronosalvus rutilus</name>
    <dbReference type="NCBI Taxonomy" id="2953753"/>
    <lineage>
        <taxon>Archaea</taxon>
        <taxon>Methanobacteriati</taxon>
        <taxon>Methanobacteriota</taxon>
        <taxon>Stenosarchaea group</taxon>
        <taxon>Halobacteria</taxon>
        <taxon>Halobacteriales</taxon>
        <taxon>Natrialbaceae</taxon>
        <taxon>Natronosalvus</taxon>
    </lineage>
</organism>
<dbReference type="InterPro" id="IPR015421">
    <property type="entry name" value="PyrdxlP-dep_Trfase_major"/>
</dbReference>
<dbReference type="Gene3D" id="3.40.640.10">
    <property type="entry name" value="Type I PLP-dependent aspartate aminotransferase-like (Major domain)"/>
    <property type="match status" value="1"/>
</dbReference>
<keyword evidence="4" id="KW-0032">Aminotransferase</keyword>
<proteinExistence type="predicted"/>
<dbReference type="InterPro" id="IPR000192">
    <property type="entry name" value="Aminotrans_V_dom"/>
</dbReference>
<dbReference type="GO" id="GO:0008483">
    <property type="term" value="F:transaminase activity"/>
    <property type="evidence" value="ECO:0007669"/>
    <property type="project" value="UniProtKB-KW"/>
</dbReference>
<feature type="domain" description="Aminotransferase class V" evidence="3">
    <location>
        <begin position="147"/>
        <end position="241"/>
    </location>
</feature>
<comment type="cofactor">
    <cofactor evidence="1">
        <name>pyridoxal 5'-phosphate</name>
        <dbReference type="ChEBI" id="CHEBI:597326"/>
    </cofactor>
</comment>
<keyword evidence="2" id="KW-0663">Pyridoxal phosphate</keyword>
<dbReference type="GO" id="GO:0004125">
    <property type="term" value="F:L-seryl-tRNA(Sec) selenium transferase activity"/>
    <property type="evidence" value="ECO:0007669"/>
    <property type="project" value="TreeGrafter"/>
</dbReference>
<dbReference type="Pfam" id="PF00266">
    <property type="entry name" value="Aminotran_5"/>
    <property type="match status" value="1"/>
</dbReference>
<dbReference type="KEGG" id="sawl:NGM29_11800"/>
<protein>
    <submittedName>
        <fullName evidence="4">Aminotransferase class V-fold PLP-dependent enzyme</fullName>
    </submittedName>
</protein>
<name>A0A9E7N8U2_9EURY</name>
<evidence type="ECO:0000259" key="3">
    <source>
        <dbReference type="Pfam" id="PF00266"/>
    </source>
</evidence>
<evidence type="ECO:0000256" key="1">
    <source>
        <dbReference type="ARBA" id="ARBA00001933"/>
    </source>
</evidence>
<dbReference type="EMBL" id="CP100355">
    <property type="protein sequence ID" value="UTF52473.1"/>
    <property type="molecule type" value="Genomic_DNA"/>
</dbReference>
<keyword evidence="4" id="KW-0808">Transferase</keyword>
<gene>
    <name evidence="4" type="ORF">NGM29_11800</name>
</gene>
<sequence>MTLDGDTIYDDLGVPPVVNATGTKTRIGGTLIREESLEAMNRAAEAFVRLSDLQAAASERIAEATGADAGYVTNGASSALTLAAAACIAGDDLEVMAQLPDTENVPSEIVMPRTHRNGYDHALRVAGAEIVDVGANDYTLGTGSENTEPWEIEAAITDETVAVAYMEKPYTRPPLETVVEIAHDHDVPVIVDAAAELPPTENLSKFVEQGADLVAFSGGKAIRGPQSSGILAGREDLIKSVARQHLDMHASEPVYDPPESLVDVDDLPGVPRQGIGRSMKVGKEELAGLIAALDAFIEQDDQAVLNEWHDRAERIAGQLEGIDCLDADLINAGKTDAVTSVVVTVDEGRSPVDTVSLVGGLRAENPRIFVGADDVHQSQFTINPRCLPDDQAEYVVERIAAHVGSGGE</sequence>
<reference evidence="4" key="1">
    <citation type="submission" date="2022-06" db="EMBL/GenBank/DDBJ databases">
        <title>Diverse halophilic archaea isolated from saline environments.</title>
        <authorList>
            <person name="Cui H.-L."/>
        </authorList>
    </citation>
    <scope>NUCLEOTIDE SEQUENCE</scope>
    <source>
        <strain evidence="4">WLHS1</strain>
    </source>
</reference>
<dbReference type="AlphaFoldDB" id="A0A9E7N8U2"/>
<evidence type="ECO:0000313" key="4">
    <source>
        <dbReference type="EMBL" id="UTF52473.1"/>
    </source>
</evidence>
<dbReference type="PANTHER" id="PTHR32328">
    <property type="entry name" value="L-SERYL-TRNA(SEC) SELENIUM TRANSFERASE"/>
    <property type="match status" value="1"/>
</dbReference>
<dbReference type="Proteomes" id="UP001056855">
    <property type="component" value="Chromosome"/>
</dbReference>